<proteinExistence type="predicted"/>
<dbReference type="EMBL" id="BMAT01001617">
    <property type="protein sequence ID" value="GFR89155.1"/>
    <property type="molecule type" value="Genomic_DNA"/>
</dbReference>
<feature type="non-terminal residue" evidence="2">
    <location>
        <position position="1"/>
    </location>
</feature>
<dbReference type="Proteomes" id="UP000762676">
    <property type="component" value="Unassembled WGS sequence"/>
</dbReference>
<sequence>RMSHARVHSGAAAHGVYRATGVSGARWMLGLTVALLGLGLAGHVLASPCE</sequence>
<evidence type="ECO:0000256" key="1">
    <source>
        <dbReference type="SAM" id="Phobius"/>
    </source>
</evidence>
<comment type="caution">
    <text evidence="2">The sequence shown here is derived from an EMBL/GenBank/DDBJ whole genome shotgun (WGS) entry which is preliminary data.</text>
</comment>
<evidence type="ECO:0000313" key="2">
    <source>
        <dbReference type="EMBL" id="GFR89155.1"/>
    </source>
</evidence>
<dbReference type="AlphaFoldDB" id="A0AAV4GVH4"/>
<keyword evidence="1" id="KW-0812">Transmembrane</keyword>
<keyword evidence="3" id="KW-1185">Reference proteome</keyword>
<protein>
    <submittedName>
        <fullName evidence="2">Uncharacterized protein</fullName>
    </submittedName>
</protein>
<keyword evidence="1" id="KW-0472">Membrane</keyword>
<organism evidence="2 3">
    <name type="scientific">Elysia marginata</name>
    <dbReference type="NCBI Taxonomy" id="1093978"/>
    <lineage>
        <taxon>Eukaryota</taxon>
        <taxon>Metazoa</taxon>
        <taxon>Spiralia</taxon>
        <taxon>Lophotrochozoa</taxon>
        <taxon>Mollusca</taxon>
        <taxon>Gastropoda</taxon>
        <taxon>Heterobranchia</taxon>
        <taxon>Euthyneura</taxon>
        <taxon>Panpulmonata</taxon>
        <taxon>Sacoglossa</taxon>
        <taxon>Placobranchoidea</taxon>
        <taxon>Plakobranchidae</taxon>
        <taxon>Elysia</taxon>
    </lineage>
</organism>
<reference evidence="2 3" key="1">
    <citation type="journal article" date="2021" name="Elife">
        <title>Chloroplast acquisition without the gene transfer in kleptoplastic sea slugs, Plakobranchus ocellatus.</title>
        <authorList>
            <person name="Maeda T."/>
            <person name="Takahashi S."/>
            <person name="Yoshida T."/>
            <person name="Shimamura S."/>
            <person name="Takaki Y."/>
            <person name="Nagai Y."/>
            <person name="Toyoda A."/>
            <person name="Suzuki Y."/>
            <person name="Arimoto A."/>
            <person name="Ishii H."/>
            <person name="Satoh N."/>
            <person name="Nishiyama T."/>
            <person name="Hasebe M."/>
            <person name="Maruyama T."/>
            <person name="Minagawa J."/>
            <person name="Obokata J."/>
            <person name="Shigenobu S."/>
        </authorList>
    </citation>
    <scope>NUCLEOTIDE SEQUENCE [LARGE SCALE GENOMIC DNA]</scope>
</reference>
<accession>A0AAV4GVH4</accession>
<name>A0AAV4GVH4_9GAST</name>
<evidence type="ECO:0000313" key="3">
    <source>
        <dbReference type="Proteomes" id="UP000762676"/>
    </source>
</evidence>
<gene>
    <name evidence="2" type="ORF">ElyMa_000786900</name>
</gene>
<keyword evidence="1" id="KW-1133">Transmembrane helix</keyword>
<feature type="transmembrane region" description="Helical" evidence="1">
    <location>
        <begin position="27"/>
        <end position="46"/>
    </location>
</feature>